<keyword evidence="2" id="KW-1185">Reference proteome</keyword>
<evidence type="ECO:0000313" key="1">
    <source>
        <dbReference type="EMBL" id="MFD1609669.1"/>
    </source>
</evidence>
<comment type="caution">
    <text evidence="1">The sequence shown here is derived from an EMBL/GenBank/DDBJ whole genome shotgun (WGS) entry which is preliminary data.</text>
</comment>
<sequence>MFKCECGGLLLPIAMEEFPSNIKGDEQLHYERVCDVACQDCGKVYYSQPYDSDKKQLRVVKETKQLNLKND</sequence>
<dbReference type="RefSeq" id="WP_379599093.1">
    <property type="nucleotide sequence ID" value="NZ_JBHUDE010000161.1"/>
</dbReference>
<organism evidence="1 2">
    <name type="scientific">Oceanobacillus luteolus</name>
    <dbReference type="NCBI Taxonomy" id="1274358"/>
    <lineage>
        <taxon>Bacteria</taxon>
        <taxon>Bacillati</taxon>
        <taxon>Bacillota</taxon>
        <taxon>Bacilli</taxon>
        <taxon>Bacillales</taxon>
        <taxon>Bacillaceae</taxon>
        <taxon>Oceanobacillus</taxon>
    </lineage>
</organism>
<protein>
    <submittedName>
        <fullName evidence="1">Uncharacterized protein</fullName>
    </submittedName>
</protein>
<gene>
    <name evidence="1" type="ORF">ACFSBH_18785</name>
</gene>
<evidence type="ECO:0000313" key="2">
    <source>
        <dbReference type="Proteomes" id="UP001597221"/>
    </source>
</evidence>
<accession>A0ABW4HVI7</accession>
<reference evidence="2" key="1">
    <citation type="journal article" date="2019" name="Int. J. Syst. Evol. Microbiol.">
        <title>The Global Catalogue of Microorganisms (GCM) 10K type strain sequencing project: providing services to taxonomists for standard genome sequencing and annotation.</title>
        <authorList>
            <consortium name="The Broad Institute Genomics Platform"/>
            <consortium name="The Broad Institute Genome Sequencing Center for Infectious Disease"/>
            <person name="Wu L."/>
            <person name="Ma J."/>
        </authorList>
    </citation>
    <scope>NUCLEOTIDE SEQUENCE [LARGE SCALE GENOMIC DNA]</scope>
    <source>
        <strain evidence="2">CGMCC 1.12376</strain>
    </source>
</reference>
<proteinExistence type="predicted"/>
<name>A0ABW4HVI7_9BACI</name>
<dbReference type="EMBL" id="JBHUDE010000161">
    <property type="protein sequence ID" value="MFD1609669.1"/>
    <property type="molecule type" value="Genomic_DNA"/>
</dbReference>
<dbReference type="Proteomes" id="UP001597221">
    <property type="component" value="Unassembled WGS sequence"/>
</dbReference>